<name>A0A430JGF1_9BACL</name>
<reference evidence="2 3" key="1">
    <citation type="submission" date="2018-12" db="EMBL/GenBank/DDBJ databases">
        <title>Bacillus ochoae sp. nov., Paenibacillus whitsoniae sp. nov., Paenibacillus spiritus sp. nov. Isolated from the Mars Exploration Rover during spacecraft assembly.</title>
        <authorList>
            <person name="Seuylemezian A."/>
            <person name="Vaishampayan P."/>
        </authorList>
    </citation>
    <scope>NUCLEOTIDE SEQUENCE [LARGE SCALE GENOMIC DNA]</scope>
    <source>
        <strain evidence="2 3">MER 54</strain>
    </source>
</reference>
<proteinExistence type="predicted"/>
<dbReference type="AlphaFoldDB" id="A0A430JGF1"/>
<keyword evidence="3" id="KW-1185">Reference proteome</keyword>
<protein>
    <submittedName>
        <fullName evidence="2">DUF4091 domain-containing protein</fullName>
    </submittedName>
</protein>
<evidence type="ECO:0000313" key="2">
    <source>
        <dbReference type="EMBL" id="RTE10090.1"/>
    </source>
</evidence>
<dbReference type="Proteomes" id="UP000276128">
    <property type="component" value="Unassembled WGS sequence"/>
</dbReference>
<evidence type="ECO:0000313" key="3">
    <source>
        <dbReference type="Proteomes" id="UP000276128"/>
    </source>
</evidence>
<dbReference type="OrthoDB" id="197680at2"/>
<dbReference type="EMBL" id="RXHU01000022">
    <property type="protein sequence ID" value="RTE10090.1"/>
    <property type="molecule type" value="Genomic_DNA"/>
</dbReference>
<gene>
    <name evidence="2" type="ORF">EJQ19_07945</name>
</gene>
<evidence type="ECO:0000259" key="1">
    <source>
        <dbReference type="Pfam" id="PF13320"/>
    </source>
</evidence>
<dbReference type="RefSeq" id="WP_126140673.1">
    <property type="nucleotide sequence ID" value="NZ_RXHU01000022.1"/>
</dbReference>
<dbReference type="InterPro" id="IPR025150">
    <property type="entry name" value="GH123_cat"/>
</dbReference>
<comment type="caution">
    <text evidence="2">The sequence shown here is derived from an EMBL/GenBank/DDBJ whole genome shotgun (WGS) entry which is preliminary data.</text>
</comment>
<organism evidence="2 3">
    <name type="scientific">Paenibacillus whitsoniae</name>
    <dbReference type="NCBI Taxonomy" id="2496558"/>
    <lineage>
        <taxon>Bacteria</taxon>
        <taxon>Bacillati</taxon>
        <taxon>Bacillota</taxon>
        <taxon>Bacilli</taxon>
        <taxon>Bacillales</taxon>
        <taxon>Paenibacillaceae</taxon>
        <taxon>Paenibacillus</taxon>
    </lineage>
</organism>
<sequence length="559" mass="63122">MPTFHPQFETRCLSSLVKVFADEELQAAAFHTATALQGEIYTFQIAYRAKARTSFSLKVTSTLQKDITLRSVQLVPAEFPIYPNHDGDVLRDTPGLYPDLLEPVPDSETLAAVPNQWRSIWVTVDLMGGASTGSHDVMITFTGTTQETLGSETFTLTVLTAALPEQKLLHTEWFHTDSLAVYYGVDVFSERHWALVESYVQTAVAYGCNMLLTPIFTPPLDTEIGGERPTVQLVDVWQDGDTYRFGFERLKRWVEMGNRNGVKVFELSHLFTQWGAKHAPKIMAYADGSLQRIFGWETDAAGEEYLGFLAQFLPELVGFLKENELLQRTYYHISDEPTREHLTSYSSASRWVRQFMGDIPSLDALSEISFYEQGLVQTPVVASNHIEPFLERVVPQLWAYYCCSQYQSVANRFLCMASARNRILGLQLYKYNITGFLHWGYNFWFSQYAKFPIDPYRNTDAHYAFPAGDPFVVYPGQEGTPLVSLRLEVFREALQDLRALELLGSLVGREQTIALMEEGAAEPITFAAYPRDEAWLLACRERINAAIVQAMASGGALEG</sequence>
<accession>A0A430JGF1</accession>
<dbReference type="Pfam" id="PF13320">
    <property type="entry name" value="GH123_cat"/>
    <property type="match status" value="1"/>
</dbReference>
<feature type="domain" description="Glycoside hydrolase 123 catalytic" evidence="1">
    <location>
        <begin position="173"/>
        <end position="503"/>
    </location>
</feature>